<reference evidence="1 2" key="1">
    <citation type="submission" date="2018-06" db="EMBL/GenBank/DDBJ databases">
        <authorList>
            <consortium name="Pathogen Informatics"/>
            <person name="Doyle S."/>
        </authorList>
    </citation>
    <scope>NUCLEOTIDE SEQUENCE [LARGE SCALE GENOMIC DNA]</scope>
    <source>
        <strain evidence="1 2">NCTC8297</strain>
    </source>
</reference>
<gene>
    <name evidence="1" type="ORF">NCTC8297_04358</name>
</gene>
<accession>A0A379TFE9</accession>
<protein>
    <submittedName>
        <fullName evidence="1">Uncharacterized protein</fullName>
    </submittedName>
</protein>
<sequence>MPWKRHQAITGNTLFFQTLFAAQIEQIDDERRIGDFSAQTTDQFHGRFNGAPGCQQIVHHQHIVAGFNRVNMDFQLIGAVL</sequence>
<proteinExistence type="predicted"/>
<dbReference type="Proteomes" id="UP000254741">
    <property type="component" value="Unassembled WGS sequence"/>
</dbReference>
<evidence type="ECO:0000313" key="1">
    <source>
        <dbReference type="EMBL" id="SUG49033.1"/>
    </source>
</evidence>
<dbReference type="AlphaFoldDB" id="A0A379TFE9"/>
<organism evidence="1 2">
    <name type="scientific">Salmonella enterica subsp. arizonae</name>
    <dbReference type="NCBI Taxonomy" id="59203"/>
    <lineage>
        <taxon>Bacteria</taxon>
        <taxon>Pseudomonadati</taxon>
        <taxon>Pseudomonadota</taxon>
        <taxon>Gammaproteobacteria</taxon>
        <taxon>Enterobacterales</taxon>
        <taxon>Enterobacteriaceae</taxon>
        <taxon>Salmonella</taxon>
    </lineage>
</organism>
<name>A0A379TFE9_SALER</name>
<evidence type="ECO:0000313" key="2">
    <source>
        <dbReference type="Proteomes" id="UP000254741"/>
    </source>
</evidence>
<dbReference type="EMBL" id="UGXG01000002">
    <property type="protein sequence ID" value="SUG49033.1"/>
    <property type="molecule type" value="Genomic_DNA"/>
</dbReference>